<dbReference type="CDD" id="cd14014">
    <property type="entry name" value="STKc_PknB_like"/>
    <property type="match status" value="1"/>
</dbReference>
<dbReference type="Gene3D" id="1.25.40.10">
    <property type="entry name" value="Tetratricopeptide repeat domain"/>
    <property type="match status" value="2"/>
</dbReference>
<feature type="compositionally biased region" description="Polar residues" evidence="6">
    <location>
        <begin position="259"/>
        <end position="269"/>
    </location>
</feature>
<gene>
    <name evidence="8" type="primary">pknD_2</name>
    <name evidence="8" type="ORF">Pan14r_14390</name>
</gene>
<dbReference type="PANTHER" id="PTHR43289">
    <property type="entry name" value="MITOGEN-ACTIVATED PROTEIN KINASE KINASE KINASE 20-RELATED"/>
    <property type="match status" value="1"/>
</dbReference>
<evidence type="ECO:0000256" key="5">
    <source>
        <dbReference type="PROSITE-ProRule" id="PRU10141"/>
    </source>
</evidence>
<dbReference type="InterPro" id="IPR011009">
    <property type="entry name" value="Kinase-like_dom_sf"/>
</dbReference>
<feature type="binding site" evidence="5">
    <location>
        <position position="136"/>
    </location>
    <ligand>
        <name>ATP</name>
        <dbReference type="ChEBI" id="CHEBI:30616"/>
    </ligand>
</feature>
<keyword evidence="3 8" id="KW-0418">Kinase</keyword>
<evidence type="ECO:0000256" key="6">
    <source>
        <dbReference type="SAM" id="MobiDB-lite"/>
    </source>
</evidence>
<dbReference type="AlphaFoldDB" id="A0A5C5Y1Q9"/>
<dbReference type="SUPFAM" id="SSF56112">
    <property type="entry name" value="Protein kinase-like (PK-like)"/>
    <property type="match status" value="1"/>
</dbReference>
<dbReference type="Proteomes" id="UP000317238">
    <property type="component" value="Unassembled WGS sequence"/>
</dbReference>
<dbReference type="PROSITE" id="PS00107">
    <property type="entry name" value="PROTEIN_KINASE_ATP"/>
    <property type="match status" value="1"/>
</dbReference>
<feature type="region of interest" description="Disordered" evidence="6">
    <location>
        <begin position="257"/>
        <end position="295"/>
    </location>
</feature>
<evidence type="ECO:0000256" key="2">
    <source>
        <dbReference type="ARBA" id="ARBA00022741"/>
    </source>
</evidence>
<dbReference type="InterPro" id="IPR011990">
    <property type="entry name" value="TPR-like_helical_dom_sf"/>
</dbReference>
<evidence type="ECO:0000256" key="4">
    <source>
        <dbReference type="ARBA" id="ARBA00022840"/>
    </source>
</evidence>
<evidence type="ECO:0000256" key="3">
    <source>
        <dbReference type="ARBA" id="ARBA00022777"/>
    </source>
</evidence>
<dbReference type="EMBL" id="SJPL01000001">
    <property type="protein sequence ID" value="TWT69154.1"/>
    <property type="molecule type" value="Genomic_DNA"/>
</dbReference>
<evidence type="ECO:0000313" key="9">
    <source>
        <dbReference type="Proteomes" id="UP000317238"/>
    </source>
</evidence>
<dbReference type="Gene3D" id="1.10.510.10">
    <property type="entry name" value="Transferase(Phosphotransferase) domain 1"/>
    <property type="match status" value="1"/>
</dbReference>
<sequence length="1024" mass="115118">MPPNADALSIESLRRIEQWCSEYESLPQPQRIQQFLQLASDRERPALARELVGLDAELRASRGETPHAEDYRSLCAQPGIAIDHSELRDLVRGQVQVAEPKPLSTRYRFIQRIGRGGNGDVWKVEDWVGQRTLALKLLRGPLENSSAATLRMNREALLTGRLQHPGIPPIYDHGVLEDGRPFFTMKLVGGETFADILKNRSDSSDELTRCLGIFEQLAQTVAYAHAQGVIHRDLKPQNVMVGAFGEVQVMDWGMAKPSAESTLETSTTQHDSDRQHSSLQSAQSDDDTTPRVNDESWDDLQQSLTANGDVLGTPAYMSPEQARGEIKTLDARSDVFALGAILFEILTRRRLHHGCSVIESLQRTTLGQFDSALATLHNSDAHPELKTLCENCLSTAPELRPADAGIVSNAITDHLTGVEKRARLAEIQQREASVRSSEDRKRRQLQTRTALVVAVISIIGAGVAIWQRREAVRAGQETSDALALADQRFDEAQSVVDEFLTRVADDNGVLTRTAGAQAIRRDLMQKAVDYYEDLEAGSKQTPEFRFKIAQTHRRLGEVMYLLSPGGEKLEHHADQAIRICEQLLADDPGNPTYLACKTDAYALKVRALSQSWRDQQALPIARSSRELARTLMDIRGNDDDHFRYATHTGLLALIYHRLKDRDPCQTLFQKAIQIATPIQQANPDNGGYATKLARIQSNYGAYCGWGRGQWKDCRKHFQMAVDLQEQAVQLQPSRVDWCHGLATFQMNLAMSLTHTGDIPQAESMFRDSIRSHEKVVRENPLDVDSRWSLALIYGNFATFSLTRLKNADDCEQFLILSAEQYKRLTDEHPDVEVYMESYTDALESLIDVRIRIANAQSSLDVPNDPTMVLRIARPELQRMLKQWSLWLDAHPDSQKYRRSIAYWSALLPETSPDLLLKSTDHITGDRASLRQLDSEWINARALALIRSDRHTEAIDLLKMCEGQSPSAVRLTIEALARVDQDPDAAVDYLRRAKAYKFKVGHTRSDYRMLAEQADAVIAEDQRAE</sequence>
<dbReference type="InterPro" id="IPR000719">
    <property type="entry name" value="Prot_kinase_dom"/>
</dbReference>
<evidence type="ECO:0000256" key="1">
    <source>
        <dbReference type="ARBA" id="ARBA00022679"/>
    </source>
</evidence>
<dbReference type="Gene3D" id="3.30.200.20">
    <property type="entry name" value="Phosphorylase Kinase, domain 1"/>
    <property type="match status" value="1"/>
</dbReference>
<keyword evidence="1 8" id="KW-0808">Transferase</keyword>
<dbReference type="Pfam" id="PF00069">
    <property type="entry name" value="Pkinase"/>
    <property type="match status" value="2"/>
</dbReference>
<dbReference type="SUPFAM" id="SSF48452">
    <property type="entry name" value="TPR-like"/>
    <property type="match status" value="1"/>
</dbReference>
<evidence type="ECO:0000313" key="8">
    <source>
        <dbReference type="EMBL" id="TWT69154.1"/>
    </source>
</evidence>
<keyword evidence="2 5" id="KW-0547">Nucleotide-binding</keyword>
<dbReference type="SMART" id="SM00220">
    <property type="entry name" value="S_TKc"/>
    <property type="match status" value="1"/>
</dbReference>
<comment type="caution">
    <text evidence="8">The sequence shown here is derived from an EMBL/GenBank/DDBJ whole genome shotgun (WGS) entry which is preliminary data.</text>
</comment>
<proteinExistence type="predicted"/>
<dbReference type="PROSITE" id="PS50011">
    <property type="entry name" value="PROTEIN_KINASE_DOM"/>
    <property type="match status" value="1"/>
</dbReference>
<evidence type="ECO:0000259" key="7">
    <source>
        <dbReference type="PROSITE" id="PS50011"/>
    </source>
</evidence>
<dbReference type="PROSITE" id="PS00108">
    <property type="entry name" value="PROTEIN_KINASE_ST"/>
    <property type="match status" value="1"/>
</dbReference>
<feature type="domain" description="Protein kinase" evidence="7">
    <location>
        <begin position="107"/>
        <end position="412"/>
    </location>
</feature>
<keyword evidence="9" id="KW-1185">Reference proteome</keyword>
<dbReference type="InterPro" id="IPR008271">
    <property type="entry name" value="Ser/Thr_kinase_AS"/>
</dbReference>
<dbReference type="EC" id="2.7.11.1" evidence="8"/>
<keyword evidence="4 5" id="KW-0067">ATP-binding</keyword>
<dbReference type="GO" id="GO:0005524">
    <property type="term" value="F:ATP binding"/>
    <property type="evidence" value="ECO:0007669"/>
    <property type="project" value="UniProtKB-UniRule"/>
</dbReference>
<name>A0A5C5Y1Q9_9PLAN</name>
<protein>
    <submittedName>
        <fullName evidence="8">Serine/threonine-protein kinase PknD</fullName>
        <ecNumber evidence="8">2.7.11.1</ecNumber>
    </submittedName>
</protein>
<dbReference type="GO" id="GO:0004674">
    <property type="term" value="F:protein serine/threonine kinase activity"/>
    <property type="evidence" value="ECO:0007669"/>
    <property type="project" value="UniProtKB-EC"/>
</dbReference>
<dbReference type="InterPro" id="IPR017441">
    <property type="entry name" value="Protein_kinase_ATP_BS"/>
</dbReference>
<accession>A0A5C5Y1Q9</accession>
<organism evidence="8 9">
    <name type="scientific">Crateriforma conspicua</name>
    <dbReference type="NCBI Taxonomy" id="2527996"/>
    <lineage>
        <taxon>Bacteria</taxon>
        <taxon>Pseudomonadati</taxon>
        <taxon>Planctomycetota</taxon>
        <taxon>Planctomycetia</taxon>
        <taxon>Planctomycetales</taxon>
        <taxon>Planctomycetaceae</taxon>
        <taxon>Crateriforma</taxon>
    </lineage>
</organism>
<dbReference type="PANTHER" id="PTHR43289:SF6">
    <property type="entry name" value="SERINE_THREONINE-PROTEIN KINASE NEKL-3"/>
    <property type="match status" value="1"/>
</dbReference>
<reference evidence="8 9" key="1">
    <citation type="submission" date="2019-02" db="EMBL/GenBank/DDBJ databases">
        <title>Deep-cultivation of Planctomycetes and their phenomic and genomic characterization uncovers novel biology.</title>
        <authorList>
            <person name="Wiegand S."/>
            <person name="Jogler M."/>
            <person name="Boedeker C."/>
            <person name="Pinto D."/>
            <person name="Vollmers J."/>
            <person name="Rivas-Marin E."/>
            <person name="Kohn T."/>
            <person name="Peeters S.H."/>
            <person name="Heuer A."/>
            <person name="Rast P."/>
            <person name="Oberbeckmann S."/>
            <person name="Bunk B."/>
            <person name="Jeske O."/>
            <person name="Meyerdierks A."/>
            <person name="Storesund J.E."/>
            <person name="Kallscheuer N."/>
            <person name="Luecker S."/>
            <person name="Lage O.M."/>
            <person name="Pohl T."/>
            <person name="Merkel B.J."/>
            <person name="Hornburger P."/>
            <person name="Mueller R.-W."/>
            <person name="Bruemmer F."/>
            <person name="Labrenz M."/>
            <person name="Spormann A.M."/>
            <person name="Op Den Camp H."/>
            <person name="Overmann J."/>
            <person name="Amann R."/>
            <person name="Jetten M.S.M."/>
            <person name="Mascher T."/>
            <person name="Medema M.H."/>
            <person name="Devos D.P."/>
            <person name="Kaster A.-K."/>
            <person name="Ovreas L."/>
            <person name="Rohde M."/>
            <person name="Galperin M.Y."/>
            <person name="Jogler C."/>
        </authorList>
    </citation>
    <scope>NUCLEOTIDE SEQUENCE [LARGE SCALE GENOMIC DNA]</scope>
    <source>
        <strain evidence="8 9">Pan14r</strain>
    </source>
</reference>